<dbReference type="GO" id="GO:0046872">
    <property type="term" value="F:metal ion binding"/>
    <property type="evidence" value="ECO:0007669"/>
    <property type="project" value="UniProtKB-KW"/>
</dbReference>
<evidence type="ECO:0000256" key="2">
    <source>
        <dbReference type="ARBA" id="ARBA00022723"/>
    </source>
</evidence>
<evidence type="ECO:0000256" key="3">
    <source>
        <dbReference type="ARBA" id="ARBA00022801"/>
    </source>
</evidence>
<keyword evidence="2" id="KW-0479">Metal-binding</keyword>
<accession>A0A164P8Q3</accession>
<proteinExistence type="inferred from homology"/>
<dbReference type="CDD" id="cd07331">
    <property type="entry name" value="M48C_Oma1_like"/>
    <property type="match status" value="1"/>
</dbReference>
<dbReference type="Proteomes" id="UP000076722">
    <property type="component" value="Unassembled WGS sequence"/>
</dbReference>
<dbReference type="PANTHER" id="PTHR22726">
    <property type="entry name" value="METALLOENDOPEPTIDASE OMA1"/>
    <property type="match status" value="1"/>
</dbReference>
<keyword evidence="4 6" id="KW-0862">Zinc</keyword>
<evidence type="ECO:0000313" key="9">
    <source>
        <dbReference type="Proteomes" id="UP000076722"/>
    </source>
</evidence>
<evidence type="ECO:0000313" key="8">
    <source>
        <dbReference type="EMBL" id="KZS88481.1"/>
    </source>
</evidence>
<protein>
    <recommendedName>
        <fullName evidence="7">Peptidase M48 domain-containing protein</fullName>
    </recommendedName>
</protein>
<dbReference type="STRING" id="1314777.A0A164P8Q3"/>
<evidence type="ECO:0000256" key="1">
    <source>
        <dbReference type="ARBA" id="ARBA00022670"/>
    </source>
</evidence>
<dbReference type="Pfam" id="PF01435">
    <property type="entry name" value="Peptidase_M48"/>
    <property type="match status" value="1"/>
</dbReference>
<dbReference type="EMBL" id="KV419436">
    <property type="protein sequence ID" value="KZS88481.1"/>
    <property type="molecule type" value="Genomic_DNA"/>
</dbReference>
<gene>
    <name evidence="8" type="ORF">SISNIDRAFT_459704</name>
</gene>
<keyword evidence="9" id="KW-1185">Reference proteome</keyword>
<reference evidence="8 9" key="1">
    <citation type="journal article" date="2016" name="Mol. Biol. Evol.">
        <title>Comparative Genomics of Early-Diverging Mushroom-Forming Fungi Provides Insights into the Origins of Lignocellulose Decay Capabilities.</title>
        <authorList>
            <person name="Nagy L.G."/>
            <person name="Riley R."/>
            <person name="Tritt A."/>
            <person name="Adam C."/>
            <person name="Daum C."/>
            <person name="Floudas D."/>
            <person name="Sun H."/>
            <person name="Yadav J.S."/>
            <person name="Pangilinan J."/>
            <person name="Larsson K.H."/>
            <person name="Matsuura K."/>
            <person name="Barry K."/>
            <person name="Labutti K."/>
            <person name="Kuo R."/>
            <person name="Ohm R.A."/>
            <person name="Bhattacharya S.S."/>
            <person name="Shirouzu T."/>
            <person name="Yoshinaga Y."/>
            <person name="Martin F.M."/>
            <person name="Grigoriev I.V."/>
            <person name="Hibbett D.S."/>
        </authorList>
    </citation>
    <scope>NUCLEOTIDE SEQUENCE [LARGE SCALE GENOMIC DNA]</scope>
    <source>
        <strain evidence="8 9">HHB9708</strain>
    </source>
</reference>
<evidence type="ECO:0000256" key="6">
    <source>
        <dbReference type="RuleBase" id="RU003983"/>
    </source>
</evidence>
<comment type="cofactor">
    <cofactor evidence="6">
        <name>Zn(2+)</name>
        <dbReference type="ChEBI" id="CHEBI:29105"/>
    </cofactor>
    <text evidence="6">Binds 1 zinc ion per subunit.</text>
</comment>
<feature type="domain" description="Peptidase M48" evidence="7">
    <location>
        <begin position="181"/>
        <end position="339"/>
    </location>
</feature>
<organism evidence="8 9">
    <name type="scientific">Sistotremastrum niveocremeum HHB9708</name>
    <dbReference type="NCBI Taxonomy" id="1314777"/>
    <lineage>
        <taxon>Eukaryota</taxon>
        <taxon>Fungi</taxon>
        <taxon>Dikarya</taxon>
        <taxon>Basidiomycota</taxon>
        <taxon>Agaricomycotina</taxon>
        <taxon>Agaricomycetes</taxon>
        <taxon>Sistotremastrales</taxon>
        <taxon>Sistotremastraceae</taxon>
        <taxon>Sertulicium</taxon>
        <taxon>Sertulicium niveocremeum</taxon>
    </lineage>
</organism>
<comment type="similarity">
    <text evidence="6">Belongs to the peptidase M48 family.</text>
</comment>
<dbReference type="GO" id="GO:0004222">
    <property type="term" value="F:metalloendopeptidase activity"/>
    <property type="evidence" value="ECO:0007669"/>
    <property type="project" value="InterPro"/>
</dbReference>
<dbReference type="InterPro" id="IPR051156">
    <property type="entry name" value="Mito/Outer_Membr_Metalloprot"/>
</dbReference>
<dbReference type="GO" id="GO:0034982">
    <property type="term" value="P:mitochondrial protein processing"/>
    <property type="evidence" value="ECO:0007669"/>
    <property type="project" value="TreeGrafter"/>
</dbReference>
<sequence>MLRAALSVYRSFRPRASAVRLNSVRPFSSTRPHQARYVRFNETSQSSRDWRPSTWDRQSRILGGVGLVAVTYYVYHLEQVPETGRWRFMDISPGAERKLAEQTHAQLLQEYRGKILPPNHPLTLQVKKIVTRLLEASDLGHIKADAGTGTFGEVLQDLWHSPSGSPDMASAPSPPTSARNPAEWNVMVVNDPKIVNAMATFGSIVVFTGILPICQDENVLAAVLGHEIAHAVARHPSESLSYGKVLFLISYLLEIAGLSFGFGQILTSLVLQLPNSRTHELEADKLGLFYSARACYDPRGAPELQSRLSNLEKHKKGGFDLGFLSTHPTSEVRIKALERLLPDADSIRASSERCSGMEEALGAFRNVSREGILGRLQHPGGRAVDIWTT</sequence>
<dbReference type="PANTHER" id="PTHR22726:SF1">
    <property type="entry name" value="METALLOENDOPEPTIDASE OMA1, MITOCHONDRIAL"/>
    <property type="match status" value="1"/>
</dbReference>
<dbReference type="GO" id="GO:0006515">
    <property type="term" value="P:protein quality control for misfolded or incompletely synthesized proteins"/>
    <property type="evidence" value="ECO:0007669"/>
    <property type="project" value="TreeGrafter"/>
</dbReference>
<evidence type="ECO:0000256" key="4">
    <source>
        <dbReference type="ARBA" id="ARBA00022833"/>
    </source>
</evidence>
<dbReference type="InterPro" id="IPR001915">
    <property type="entry name" value="Peptidase_M48"/>
</dbReference>
<name>A0A164P8Q3_9AGAM</name>
<keyword evidence="5 6" id="KW-0482">Metalloprotease</keyword>
<keyword evidence="1 6" id="KW-0645">Protease</keyword>
<keyword evidence="3 6" id="KW-0378">Hydrolase</keyword>
<dbReference type="GO" id="GO:0005743">
    <property type="term" value="C:mitochondrial inner membrane"/>
    <property type="evidence" value="ECO:0007669"/>
    <property type="project" value="TreeGrafter"/>
</dbReference>
<dbReference type="OrthoDB" id="7464992at2759"/>
<dbReference type="Gene3D" id="3.30.2010.10">
    <property type="entry name" value="Metalloproteases ('zincins'), catalytic domain"/>
    <property type="match status" value="1"/>
</dbReference>
<dbReference type="AlphaFoldDB" id="A0A164P8Q3"/>
<evidence type="ECO:0000256" key="5">
    <source>
        <dbReference type="ARBA" id="ARBA00023049"/>
    </source>
</evidence>
<evidence type="ECO:0000259" key="7">
    <source>
        <dbReference type="Pfam" id="PF01435"/>
    </source>
</evidence>